<dbReference type="Proteomes" id="UP000195667">
    <property type="component" value="Unassembled WGS sequence"/>
</dbReference>
<dbReference type="InterPro" id="IPR009387">
    <property type="entry name" value="HigB-2"/>
</dbReference>
<reference evidence="2" key="1">
    <citation type="submission" date="2017-02" db="EMBL/GenBank/DDBJ databases">
        <authorList>
            <person name="Daims H."/>
        </authorList>
    </citation>
    <scope>NUCLEOTIDE SEQUENCE [LARGE SCALE GENOMIC DNA]</scope>
</reference>
<sequence>MIFIELPIFTHCAETLFSDEDLRGFQNTILENPLVGMVIPGSKGLRKLRVPLTGRGKRGGARVIYYHWHSKECCYLVYAYAKNEASDLTQDQLKQLAAVIEAEIRHE</sequence>
<protein>
    <submittedName>
        <fullName evidence="1">Toxin HigB-2</fullName>
    </submittedName>
</protein>
<gene>
    <name evidence="1" type="primary">higB</name>
    <name evidence="1" type="ORF">CRENPOLYSF1_350004</name>
</gene>
<dbReference type="OrthoDB" id="197283at2"/>
<dbReference type="RefSeq" id="WP_087143597.1">
    <property type="nucleotide sequence ID" value="NZ_FUKI01000110.1"/>
</dbReference>
<evidence type="ECO:0000313" key="1">
    <source>
        <dbReference type="EMBL" id="SJM92886.1"/>
    </source>
</evidence>
<name>A0A1R4H9M7_9GAMM</name>
<evidence type="ECO:0000313" key="2">
    <source>
        <dbReference type="Proteomes" id="UP000195667"/>
    </source>
</evidence>
<organism evidence="1 2">
    <name type="scientific">Crenothrix polyspora</name>
    <dbReference type="NCBI Taxonomy" id="360316"/>
    <lineage>
        <taxon>Bacteria</taxon>
        <taxon>Pseudomonadati</taxon>
        <taxon>Pseudomonadota</taxon>
        <taxon>Gammaproteobacteria</taxon>
        <taxon>Methylococcales</taxon>
        <taxon>Crenotrichaceae</taxon>
        <taxon>Crenothrix</taxon>
    </lineage>
</organism>
<dbReference type="AlphaFoldDB" id="A0A1R4H9M7"/>
<keyword evidence="2" id="KW-1185">Reference proteome</keyword>
<proteinExistence type="predicted"/>
<accession>A0A1R4H9M7</accession>
<dbReference type="Pfam" id="PF06296">
    <property type="entry name" value="RelE"/>
    <property type="match status" value="1"/>
</dbReference>
<dbReference type="PIRSF" id="PIRSF039032">
    <property type="entry name" value="HigB-2"/>
    <property type="match status" value="1"/>
</dbReference>
<dbReference type="EMBL" id="FUKI01000110">
    <property type="protein sequence ID" value="SJM92886.1"/>
    <property type="molecule type" value="Genomic_DNA"/>
</dbReference>